<evidence type="ECO:0000259" key="7">
    <source>
        <dbReference type="Pfam" id="PF02781"/>
    </source>
</evidence>
<dbReference type="PRINTS" id="PR00079">
    <property type="entry name" value="G6PDHDRGNASE"/>
</dbReference>
<reference evidence="8 9" key="1">
    <citation type="journal article" date="2015" name="Nature">
        <title>rRNA introns, odd ribosomes, and small enigmatic genomes across a large radiation of phyla.</title>
        <authorList>
            <person name="Brown C.T."/>
            <person name="Hug L.A."/>
            <person name="Thomas B.C."/>
            <person name="Sharon I."/>
            <person name="Castelle C.J."/>
            <person name="Singh A."/>
            <person name="Wilkins M.J."/>
            <person name="Williams K.H."/>
            <person name="Banfield J.F."/>
        </authorList>
    </citation>
    <scope>NUCLEOTIDE SEQUENCE [LARGE SCALE GENOMIC DNA]</scope>
</reference>
<protein>
    <submittedName>
        <fullName evidence="8">Glucose-6-phosphate 1-dehydrogenase</fullName>
    </submittedName>
</protein>
<evidence type="ECO:0000313" key="9">
    <source>
        <dbReference type="Proteomes" id="UP000034656"/>
    </source>
</evidence>
<dbReference type="InterPro" id="IPR022675">
    <property type="entry name" value="G6P_DH_C"/>
</dbReference>
<evidence type="ECO:0000256" key="4">
    <source>
        <dbReference type="ARBA" id="ARBA00023002"/>
    </source>
</evidence>
<dbReference type="GO" id="GO:0050661">
    <property type="term" value="F:NADP binding"/>
    <property type="evidence" value="ECO:0007669"/>
    <property type="project" value="InterPro"/>
</dbReference>
<dbReference type="InterPro" id="IPR036291">
    <property type="entry name" value="NAD(P)-bd_dom_sf"/>
</dbReference>
<dbReference type="GO" id="GO:0009051">
    <property type="term" value="P:pentose-phosphate shunt, oxidative branch"/>
    <property type="evidence" value="ECO:0007669"/>
    <property type="project" value="TreeGrafter"/>
</dbReference>
<dbReference type="Gene3D" id="3.30.360.10">
    <property type="entry name" value="Dihydrodipicolinate Reductase, domain 2"/>
    <property type="match status" value="2"/>
</dbReference>
<proteinExistence type="predicted"/>
<feature type="domain" description="Glucose-6-phosphate dehydrogenase C-terminal" evidence="7">
    <location>
        <begin position="199"/>
        <end position="353"/>
    </location>
</feature>
<dbReference type="GO" id="GO:0006006">
    <property type="term" value="P:glucose metabolic process"/>
    <property type="evidence" value="ECO:0007669"/>
    <property type="project" value="UniProtKB-KW"/>
</dbReference>
<evidence type="ECO:0000256" key="2">
    <source>
        <dbReference type="ARBA" id="ARBA00022526"/>
    </source>
</evidence>
<dbReference type="AlphaFoldDB" id="A0A837HUP7"/>
<dbReference type="InterPro" id="IPR001282">
    <property type="entry name" value="G6P_DH"/>
</dbReference>
<keyword evidence="5" id="KW-0119">Carbohydrate metabolism</keyword>
<comment type="caution">
    <text evidence="8">The sequence shown here is derived from an EMBL/GenBank/DDBJ whole genome shotgun (WGS) entry which is preliminary data.</text>
</comment>
<dbReference type="PIRSF" id="PIRSF000110">
    <property type="entry name" value="G6PD"/>
    <property type="match status" value="1"/>
</dbReference>
<dbReference type="PANTHER" id="PTHR23429:SF0">
    <property type="entry name" value="GLUCOSE-6-PHOSPHATE 1-DEHYDROGENASE"/>
    <property type="match status" value="1"/>
</dbReference>
<feature type="domain" description="Glucose-6-phosphate dehydrogenase C-terminal" evidence="7">
    <location>
        <begin position="364"/>
        <end position="420"/>
    </location>
</feature>
<dbReference type="InterPro" id="IPR022674">
    <property type="entry name" value="G6P_DH_NAD-bd"/>
</dbReference>
<feature type="domain" description="Glucose-6-phosphate dehydrogenase NAD-binding" evidence="6">
    <location>
        <begin position="8"/>
        <end position="197"/>
    </location>
</feature>
<evidence type="ECO:0000313" key="8">
    <source>
        <dbReference type="EMBL" id="KKR20666.1"/>
    </source>
</evidence>
<dbReference type="Pfam" id="PF02781">
    <property type="entry name" value="G6PD_C"/>
    <property type="match status" value="2"/>
</dbReference>
<keyword evidence="2" id="KW-0313">Glucose metabolism</keyword>
<comment type="pathway">
    <text evidence="1">Carbohydrate degradation; pentose phosphate pathway; D-ribulose 5-phosphate from D-glucose 6-phosphate (oxidative stage): step 1/3.</text>
</comment>
<evidence type="ECO:0000256" key="1">
    <source>
        <dbReference type="ARBA" id="ARBA00004937"/>
    </source>
</evidence>
<evidence type="ECO:0000259" key="6">
    <source>
        <dbReference type="Pfam" id="PF00479"/>
    </source>
</evidence>
<keyword evidence="3" id="KW-0521">NADP</keyword>
<sequence length="423" mass="48551">MQNPLTLVIFGATGDLYQSKLAPSLFNMFSTGLLPNDLNIIGFARKPLTDSDFQDLTKDAIFLKNKNPETKKIQDFLSCLKYIRGDLENLESFKSLGEKLSAEDYKKGFCTNKLFYLAVPPSLYEVIFKNIALAGLTVPCAPDVSDKEEKWTRVLVEKPFGKDIKDAERLDAMLGELFDESQIFRIDHYMAKEILQNILTFRFSNSSLEPTWNKENIEKIRIIFHYAKTVEKRGSFFDGVGMLRDVGQNHMLQMLALIAMEDPSKSNGEIHRVRQKVLEKTKLVSEAEIIRGQYEGYLMENGVKSDSNTETFFCFTLAVDNDRWKGVPFEFEAGNALDIYEIFIEVYFKNRQNTQKFLVSSDQVKMRDAYEKVFNDCITGDQTIFISTPEIMAEWRITEEIIKKWQAIPLVIYKKGSTGESIS</sequence>
<organism evidence="8 9">
    <name type="scientific">Candidatus Nomurabacteria bacterium GW2011_GWC2_39_41</name>
    <dbReference type="NCBI Taxonomy" id="1618754"/>
    <lineage>
        <taxon>Bacteria</taxon>
        <taxon>Candidatus Nomuraibacteriota</taxon>
    </lineage>
</organism>
<dbReference type="Proteomes" id="UP000034656">
    <property type="component" value="Unassembled WGS sequence"/>
</dbReference>
<name>A0A837HUP7_9BACT</name>
<dbReference type="Pfam" id="PF00479">
    <property type="entry name" value="G6PD_N"/>
    <property type="match status" value="1"/>
</dbReference>
<gene>
    <name evidence="8" type="ORF">UT51_C0002G0101</name>
</gene>
<dbReference type="EMBL" id="LBXB01000002">
    <property type="protein sequence ID" value="KKR20666.1"/>
    <property type="molecule type" value="Genomic_DNA"/>
</dbReference>
<dbReference type="GO" id="GO:0004345">
    <property type="term" value="F:glucose-6-phosphate dehydrogenase activity"/>
    <property type="evidence" value="ECO:0007669"/>
    <property type="project" value="InterPro"/>
</dbReference>
<evidence type="ECO:0000256" key="5">
    <source>
        <dbReference type="ARBA" id="ARBA00023277"/>
    </source>
</evidence>
<dbReference type="Gene3D" id="3.40.50.720">
    <property type="entry name" value="NAD(P)-binding Rossmann-like Domain"/>
    <property type="match status" value="2"/>
</dbReference>
<keyword evidence="4" id="KW-0560">Oxidoreductase</keyword>
<dbReference type="SUPFAM" id="SSF55347">
    <property type="entry name" value="Glyceraldehyde-3-phosphate dehydrogenase-like, C-terminal domain"/>
    <property type="match status" value="1"/>
</dbReference>
<evidence type="ECO:0000256" key="3">
    <source>
        <dbReference type="ARBA" id="ARBA00022857"/>
    </source>
</evidence>
<dbReference type="GO" id="GO:0005829">
    <property type="term" value="C:cytosol"/>
    <property type="evidence" value="ECO:0007669"/>
    <property type="project" value="TreeGrafter"/>
</dbReference>
<accession>A0A837HUP7</accession>
<dbReference type="PANTHER" id="PTHR23429">
    <property type="entry name" value="GLUCOSE-6-PHOSPHATE 1-DEHYDROGENASE G6PD"/>
    <property type="match status" value="1"/>
</dbReference>
<dbReference type="SUPFAM" id="SSF51735">
    <property type="entry name" value="NAD(P)-binding Rossmann-fold domains"/>
    <property type="match status" value="1"/>
</dbReference>